<evidence type="ECO:0000259" key="16">
    <source>
        <dbReference type="Pfam" id="PF07715"/>
    </source>
</evidence>
<name>A0A562ZE58_9BURK</name>
<dbReference type="InterPro" id="IPR036942">
    <property type="entry name" value="Beta-barrel_TonB_sf"/>
</dbReference>
<evidence type="ECO:0000259" key="15">
    <source>
        <dbReference type="Pfam" id="PF00593"/>
    </source>
</evidence>
<dbReference type="GO" id="GO:0009279">
    <property type="term" value="C:cell outer membrane"/>
    <property type="evidence" value="ECO:0007669"/>
    <property type="project" value="UniProtKB-SubCell"/>
</dbReference>
<evidence type="ECO:0000256" key="9">
    <source>
        <dbReference type="ARBA" id="ARBA00023077"/>
    </source>
</evidence>
<sequence length="731" mass="79105">MTKLNPTAEPARKIVANIDFLSSPEGAPLIVRRFGAFSVTLSLGLVVPLQPASAQTSGELKPVTIQSTREDLQGSATSASEGVVTSKQLRTRPVLRAGDIMEAVPGLVATQHAGEGKANQYFMRGFNLDHGTDLATFVDGVPINFPTHGHGQGYTDLYFLIPELVDSVQYRKGPYYAQEGDFATAGSVRIRTLRKLEQPFGLLEIGRFGYRRILAAGSVVAGGGDLLFAAERGGDDGPWTVSQDLRKTNLTAKYSLGTPDNGLVLGATHYEASWISTDQVPKRAIDNGTIGRFDTLDPTAGGRTRRTGINGEWTRSEGGVQTAVSAYALRYSFDLFSNFSYYTRGCDADPLPAACNGNVALDQFEQVDRRNVFGLGARQSRPLKLGGLDGQLSFGADLRRDNVGEVGLYDTFQRARTSTVRSDEVQLTALGLWGQAELQLTPQWQAIAGLRWDQRDIDVTSSVAANSGSTRASRASPKASLIYSPSDRLDLYANWGRGFHSNDARGTVIRVDPRDGVTPVERATPLAPATGYEIGARQKWGTTLTTTAALWALDLDSELLFVGDAGTTEASRPSRRRGIELTANWRPAPAWEVDADLSLTRARFGDSDPAGDRIPGAMERVATLGITYVSGPWTVGARVRHFGAHPLIEDNSIRGEASTLVNTRVSYRFSRAVELSLDVFNLFDRRASDVQYAYASRLPGEPAFADGVTPASVHLHPSMPRTVRVGVKVSF</sequence>
<dbReference type="Gene3D" id="2.40.170.20">
    <property type="entry name" value="TonB-dependent receptor, beta-barrel domain"/>
    <property type="match status" value="1"/>
</dbReference>
<evidence type="ECO:0000256" key="1">
    <source>
        <dbReference type="ARBA" id="ARBA00004571"/>
    </source>
</evidence>
<dbReference type="Pfam" id="PF07715">
    <property type="entry name" value="Plug"/>
    <property type="match status" value="1"/>
</dbReference>
<evidence type="ECO:0000256" key="11">
    <source>
        <dbReference type="ARBA" id="ARBA00023170"/>
    </source>
</evidence>
<dbReference type="PROSITE" id="PS52016">
    <property type="entry name" value="TONB_DEPENDENT_REC_3"/>
    <property type="match status" value="1"/>
</dbReference>
<evidence type="ECO:0000256" key="2">
    <source>
        <dbReference type="ARBA" id="ARBA00009810"/>
    </source>
</evidence>
<keyword evidence="12 13" id="KW-0998">Cell outer membrane</keyword>
<keyword evidence="4 13" id="KW-1134">Transmembrane beta strand</keyword>
<dbReference type="PANTHER" id="PTHR32552">
    <property type="entry name" value="FERRICHROME IRON RECEPTOR-RELATED"/>
    <property type="match status" value="1"/>
</dbReference>
<reference evidence="17 18" key="1">
    <citation type="submission" date="2019-07" db="EMBL/GenBank/DDBJ databases">
        <title>Caenimonas sedimenti sp. nov., isolated from activated sludge.</title>
        <authorList>
            <person name="Xu J."/>
        </authorList>
    </citation>
    <scope>NUCLEOTIDE SEQUENCE [LARGE SCALE GENOMIC DNA]</scope>
    <source>
        <strain evidence="17 18">HX-9-20</strain>
    </source>
</reference>
<dbReference type="InterPro" id="IPR039426">
    <property type="entry name" value="TonB-dep_rcpt-like"/>
</dbReference>
<organism evidence="17 18">
    <name type="scientific">Caenimonas sedimenti</name>
    <dbReference type="NCBI Taxonomy" id="2596921"/>
    <lineage>
        <taxon>Bacteria</taxon>
        <taxon>Pseudomonadati</taxon>
        <taxon>Pseudomonadota</taxon>
        <taxon>Betaproteobacteria</taxon>
        <taxon>Burkholderiales</taxon>
        <taxon>Comamonadaceae</taxon>
        <taxon>Caenimonas</taxon>
    </lineage>
</organism>
<evidence type="ECO:0000256" key="3">
    <source>
        <dbReference type="ARBA" id="ARBA00022448"/>
    </source>
</evidence>
<protein>
    <submittedName>
        <fullName evidence="17">TonB-dependent receptor</fullName>
    </submittedName>
</protein>
<dbReference type="AlphaFoldDB" id="A0A562ZE58"/>
<dbReference type="OrthoDB" id="99480at2"/>
<keyword evidence="5" id="KW-0410">Iron transport</keyword>
<keyword evidence="10 13" id="KW-0472">Membrane</keyword>
<dbReference type="Pfam" id="PF00593">
    <property type="entry name" value="TonB_dep_Rec_b-barrel"/>
    <property type="match status" value="1"/>
</dbReference>
<dbReference type="Proteomes" id="UP000318199">
    <property type="component" value="Unassembled WGS sequence"/>
</dbReference>
<dbReference type="CDD" id="cd01347">
    <property type="entry name" value="ligand_gated_channel"/>
    <property type="match status" value="1"/>
</dbReference>
<comment type="similarity">
    <text evidence="2 13 14">Belongs to the TonB-dependent receptor family.</text>
</comment>
<evidence type="ECO:0000256" key="13">
    <source>
        <dbReference type="PROSITE-ProRule" id="PRU01360"/>
    </source>
</evidence>
<keyword evidence="18" id="KW-1185">Reference proteome</keyword>
<evidence type="ECO:0000256" key="10">
    <source>
        <dbReference type="ARBA" id="ARBA00023136"/>
    </source>
</evidence>
<evidence type="ECO:0000313" key="17">
    <source>
        <dbReference type="EMBL" id="TWO64465.1"/>
    </source>
</evidence>
<proteinExistence type="inferred from homology"/>
<dbReference type="PANTHER" id="PTHR32552:SF81">
    <property type="entry name" value="TONB-DEPENDENT OUTER MEMBRANE RECEPTOR"/>
    <property type="match status" value="1"/>
</dbReference>
<evidence type="ECO:0000256" key="4">
    <source>
        <dbReference type="ARBA" id="ARBA00022452"/>
    </source>
</evidence>
<keyword evidence="11 17" id="KW-0675">Receptor</keyword>
<comment type="caution">
    <text evidence="17">The sequence shown here is derived from an EMBL/GenBank/DDBJ whole genome shotgun (WGS) entry which is preliminary data.</text>
</comment>
<evidence type="ECO:0000256" key="7">
    <source>
        <dbReference type="ARBA" id="ARBA00023004"/>
    </source>
</evidence>
<keyword evidence="3 13" id="KW-0813">Transport</keyword>
<feature type="domain" description="TonB-dependent receptor plug" evidence="16">
    <location>
        <begin position="77"/>
        <end position="186"/>
    </location>
</feature>
<evidence type="ECO:0000256" key="5">
    <source>
        <dbReference type="ARBA" id="ARBA00022496"/>
    </source>
</evidence>
<dbReference type="InterPro" id="IPR000531">
    <property type="entry name" value="Beta-barrel_TonB"/>
</dbReference>
<evidence type="ECO:0000313" key="18">
    <source>
        <dbReference type="Proteomes" id="UP000318199"/>
    </source>
</evidence>
<keyword evidence="9 14" id="KW-0798">TonB box</keyword>
<keyword evidence="6 13" id="KW-0812">Transmembrane</keyword>
<keyword evidence="8" id="KW-0406">Ion transport</keyword>
<comment type="subcellular location">
    <subcellularLocation>
        <location evidence="1 13">Cell outer membrane</location>
        <topology evidence="1 13">Multi-pass membrane protein</topology>
    </subcellularLocation>
</comment>
<keyword evidence="7" id="KW-0408">Iron</keyword>
<evidence type="ECO:0000256" key="14">
    <source>
        <dbReference type="RuleBase" id="RU003357"/>
    </source>
</evidence>
<evidence type="ECO:0000256" key="12">
    <source>
        <dbReference type="ARBA" id="ARBA00023237"/>
    </source>
</evidence>
<feature type="domain" description="TonB-dependent receptor-like beta-barrel" evidence="15">
    <location>
        <begin position="254"/>
        <end position="682"/>
    </location>
</feature>
<dbReference type="EMBL" id="VOBQ01000031">
    <property type="protein sequence ID" value="TWO64465.1"/>
    <property type="molecule type" value="Genomic_DNA"/>
</dbReference>
<accession>A0A562ZE58</accession>
<dbReference type="Gene3D" id="2.170.130.10">
    <property type="entry name" value="TonB-dependent receptor, plug domain"/>
    <property type="match status" value="1"/>
</dbReference>
<dbReference type="SUPFAM" id="SSF56935">
    <property type="entry name" value="Porins"/>
    <property type="match status" value="1"/>
</dbReference>
<dbReference type="GO" id="GO:0006826">
    <property type="term" value="P:iron ion transport"/>
    <property type="evidence" value="ECO:0007669"/>
    <property type="project" value="UniProtKB-KW"/>
</dbReference>
<gene>
    <name evidence="17" type="ORF">FN976_28050</name>
</gene>
<evidence type="ECO:0000256" key="6">
    <source>
        <dbReference type="ARBA" id="ARBA00022692"/>
    </source>
</evidence>
<evidence type="ECO:0000256" key="8">
    <source>
        <dbReference type="ARBA" id="ARBA00023065"/>
    </source>
</evidence>
<dbReference type="InterPro" id="IPR012910">
    <property type="entry name" value="Plug_dom"/>
</dbReference>
<dbReference type="InterPro" id="IPR037066">
    <property type="entry name" value="Plug_dom_sf"/>
</dbReference>